<dbReference type="Gene3D" id="3.40.50.720">
    <property type="entry name" value="NAD(P)-binding Rossmann-like Domain"/>
    <property type="match status" value="1"/>
</dbReference>
<evidence type="ECO:0000259" key="4">
    <source>
        <dbReference type="Pfam" id="PF02894"/>
    </source>
</evidence>
<dbReference type="InterPro" id="IPR036291">
    <property type="entry name" value="NAD(P)-bd_dom_sf"/>
</dbReference>
<dbReference type="EMBL" id="KI925456">
    <property type="protein sequence ID" value="ETW84555.1"/>
    <property type="molecule type" value="Genomic_DNA"/>
</dbReference>
<dbReference type="GO" id="GO:0000166">
    <property type="term" value="F:nucleotide binding"/>
    <property type="evidence" value="ECO:0007669"/>
    <property type="project" value="InterPro"/>
</dbReference>
<comment type="similarity">
    <text evidence="1">Belongs to the Gfo/Idh/MocA family.</text>
</comment>
<dbReference type="Pfam" id="PF02894">
    <property type="entry name" value="GFO_IDH_MocA_C"/>
    <property type="match status" value="1"/>
</dbReference>
<dbReference type="GeneID" id="20677503"/>
<evidence type="ECO:0000256" key="2">
    <source>
        <dbReference type="ARBA" id="ARBA00023002"/>
    </source>
</evidence>
<protein>
    <recommendedName>
        <fullName evidence="7">Oxidoreductase</fullName>
    </recommendedName>
</protein>
<dbReference type="Pfam" id="PF01408">
    <property type="entry name" value="GFO_IDH_MocA"/>
    <property type="match status" value="1"/>
</dbReference>
<dbReference type="GO" id="GO:0016491">
    <property type="term" value="F:oxidoreductase activity"/>
    <property type="evidence" value="ECO:0007669"/>
    <property type="project" value="UniProtKB-KW"/>
</dbReference>
<dbReference type="SUPFAM" id="SSF51735">
    <property type="entry name" value="NAD(P)-binding Rossmann-fold domains"/>
    <property type="match status" value="1"/>
</dbReference>
<keyword evidence="2" id="KW-0560">Oxidoreductase</keyword>
<dbReference type="InParanoid" id="W4KGV9"/>
<sequence>MAPIKVCVLGVGLAGLAFHIPFILALPDLFTLYAVLERNPSAEGGKVKQRFGVSPKIHRTIDDVLADSDIELIIVGTPNETHFPYAKAALNAGKHVLVDKPVTPSSAEAHELATLAKSKNLVLYPFQNRRWDSDFLALRRLLALPASDPKSLGDLIEFESHFDRYRMALKGTWKDEPKPAAGQTYDLGTHLIDQALTLFGKPKSVTAFIENVRGVGSPEVDDSFTIFLRYPAGTVSPHPFTAILRAHILSVRSPQPRYHVRGTKGSFEKYGVDVQEDQLKAMPTPQAIHESEYGREPEEIWGTLYNLGASGKVEQSVWPTSEPGSYVGLFRNLAAAIREGAEQAVKIEESALGLEIIELAKKSSKEGRTIEVPA</sequence>
<organism evidence="5 6">
    <name type="scientific">Heterobasidion irregulare (strain TC 32-1)</name>
    <dbReference type="NCBI Taxonomy" id="747525"/>
    <lineage>
        <taxon>Eukaryota</taxon>
        <taxon>Fungi</taxon>
        <taxon>Dikarya</taxon>
        <taxon>Basidiomycota</taxon>
        <taxon>Agaricomycotina</taxon>
        <taxon>Agaricomycetes</taxon>
        <taxon>Russulales</taxon>
        <taxon>Bondarzewiaceae</taxon>
        <taxon>Heterobasidion</taxon>
        <taxon>Heterobasidion annosum species complex</taxon>
    </lineage>
</organism>
<feature type="domain" description="Gfo/Idh/MocA-like oxidoreductase C-terminal" evidence="4">
    <location>
        <begin position="151"/>
        <end position="372"/>
    </location>
</feature>
<dbReference type="Gene3D" id="3.30.360.10">
    <property type="entry name" value="Dihydrodipicolinate Reductase, domain 2"/>
    <property type="match status" value="1"/>
</dbReference>
<evidence type="ECO:0000313" key="6">
    <source>
        <dbReference type="Proteomes" id="UP000030671"/>
    </source>
</evidence>
<dbReference type="FunCoup" id="W4KGV9">
    <property type="interactions" value="20"/>
</dbReference>
<evidence type="ECO:0008006" key="7">
    <source>
        <dbReference type="Google" id="ProtNLM"/>
    </source>
</evidence>
<evidence type="ECO:0000313" key="5">
    <source>
        <dbReference type="EMBL" id="ETW84555.1"/>
    </source>
</evidence>
<dbReference type="HOGENOM" id="CLU_023194_19_0_1"/>
<evidence type="ECO:0000259" key="3">
    <source>
        <dbReference type="Pfam" id="PF01408"/>
    </source>
</evidence>
<dbReference type="InterPro" id="IPR004104">
    <property type="entry name" value="Gfo/Idh/MocA-like_OxRdtase_C"/>
</dbReference>
<evidence type="ECO:0000256" key="1">
    <source>
        <dbReference type="ARBA" id="ARBA00010928"/>
    </source>
</evidence>
<reference evidence="5 6" key="1">
    <citation type="journal article" date="2012" name="New Phytol.">
        <title>Insight into trade-off between wood decay and parasitism from the genome of a fungal forest pathogen.</title>
        <authorList>
            <person name="Olson A."/>
            <person name="Aerts A."/>
            <person name="Asiegbu F."/>
            <person name="Belbahri L."/>
            <person name="Bouzid O."/>
            <person name="Broberg A."/>
            <person name="Canback B."/>
            <person name="Coutinho P.M."/>
            <person name="Cullen D."/>
            <person name="Dalman K."/>
            <person name="Deflorio G."/>
            <person name="van Diepen L.T."/>
            <person name="Dunand C."/>
            <person name="Duplessis S."/>
            <person name="Durling M."/>
            <person name="Gonthier P."/>
            <person name="Grimwood J."/>
            <person name="Fossdal C.G."/>
            <person name="Hansson D."/>
            <person name="Henrissat B."/>
            <person name="Hietala A."/>
            <person name="Himmelstrand K."/>
            <person name="Hoffmeister D."/>
            <person name="Hogberg N."/>
            <person name="James T.Y."/>
            <person name="Karlsson M."/>
            <person name="Kohler A."/>
            <person name="Kues U."/>
            <person name="Lee Y.H."/>
            <person name="Lin Y.C."/>
            <person name="Lind M."/>
            <person name="Lindquist E."/>
            <person name="Lombard V."/>
            <person name="Lucas S."/>
            <person name="Lunden K."/>
            <person name="Morin E."/>
            <person name="Murat C."/>
            <person name="Park J."/>
            <person name="Raffaello T."/>
            <person name="Rouze P."/>
            <person name="Salamov A."/>
            <person name="Schmutz J."/>
            <person name="Solheim H."/>
            <person name="Stahlberg J."/>
            <person name="Velez H."/>
            <person name="de Vries R.P."/>
            <person name="Wiebenga A."/>
            <person name="Woodward S."/>
            <person name="Yakovlev I."/>
            <person name="Garbelotto M."/>
            <person name="Martin F."/>
            <person name="Grigoriev I.V."/>
            <person name="Stenlid J."/>
        </authorList>
    </citation>
    <scope>NUCLEOTIDE SEQUENCE [LARGE SCALE GENOMIC DNA]</scope>
    <source>
        <strain evidence="5 6">TC 32-1</strain>
    </source>
</reference>
<dbReference type="InterPro" id="IPR051317">
    <property type="entry name" value="Gfo/Idh/MocA_oxidoreduct"/>
</dbReference>
<proteinExistence type="inferred from homology"/>
<accession>W4KGV9</accession>
<dbReference type="eggNOG" id="KOG2742">
    <property type="taxonomic scope" value="Eukaryota"/>
</dbReference>
<dbReference type="STRING" id="747525.W4KGV9"/>
<dbReference type="PANTHER" id="PTHR43708:SF5">
    <property type="entry name" value="CONSERVED EXPRESSED OXIDOREDUCTASE (EUROFUNG)-RELATED"/>
    <property type="match status" value="1"/>
</dbReference>
<dbReference type="PANTHER" id="PTHR43708">
    <property type="entry name" value="CONSERVED EXPRESSED OXIDOREDUCTASE (EUROFUNG)"/>
    <property type="match status" value="1"/>
</dbReference>
<dbReference type="AlphaFoldDB" id="W4KGV9"/>
<dbReference type="Proteomes" id="UP000030671">
    <property type="component" value="Unassembled WGS sequence"/>
</dbReference>
<dbReference type="OrthoDB" id="446809at2759"/>
<dbReference type="RefSeq" id="XP_009544212.1">
    <property type="nucleotide sequence ID" value="XM_009545917.1"/>
</dbReference>
<dbReference type="InterPro" id="IPR000683">
    <property type="entry name" value="Gfo/Idh/MocA-like_OxRdtase_N"/>
</dbReference>
<dbReference type="KEGG" id="hir:HETIRDRAFT_473240"/>
<keyword evidence="6" id="KW-1185">Reference proteome</keyword>
<name>W4KGV9_HETIT</name>
<feature type="domain" description="Gfo/Idh/MocA-like oxidoreductase N-terminal" evidence="3">
    <location>
        <begin position="4"/>
        <end position="123"/>
    </location>
</feature>
<gene>
    <name evidence="5" type="ORF">HETIRDRAFT_473240</name>
</gene>